<comment type="caution">
    <text evidence="2">The sequence shown here is derived from an EMBL/GenBank/DDBJ whole genome shotgun (WGS) entry which is preliminary data.</text>
</comment>
<dbReference type="OrthoDB" id="341432at2"/>
<evidence type="ECO:0000313" key="2">
    <source>
        <dbReference type="EMBL" id="KAB2932007.1"/>
    </source>
</evidence>
<gene>
    <name evidence="2" type="ORF">F9K24_12035</name>
</gene>
<reference evidence="2 3" key="1">
    <citation type="submission" date="2019-10" db="EMBL/GenBank/DDBJ databases">
        <title>Extracellular Electron Transfer in a Candidatus Methanoperedens spp. Enrichment Culture.</title>
        <authorList>
            <person name="Berger S."/>
            <person name="Rangel Shaw D."/>
            <person name="Berben T."/>
            <person name="In 'T Zandt M."/>
            <person name="Frank J."/>
            <person name="Reimann J."/>
            <person name="Jetten M.S.M."/>
            <person name="Welte C.U."/>
        </authorList>
    </citation>
    <scope>NUCLEOTIDE SEQUENCE [LARGE SCALE GENOMIC DNA]</scope>
    <source>
        <strain evidence="2">SB12</strain>
    </source>
</reference>
<name>A0A833H0U9_9LEPT</name>
<proteinExistence type="predicted"/>
<organism evidence="2 3">
    <name type="scientific">Leptonema illini</name>
    <dbReference type="NCBI Taxonomy" id="183"/>
    <lineage>
        <taxon>Bacteria</taxon>
        <taxon>Pseudomonadati</taxon>
        <taxon>Spirochaetota</taxon>
        <taxon>Spirochaetia</taxon>
        <taxon>Leptospirales</taxon>
        <taxon>Leptospiraceae</taxon>
        <taxon>Leptonema</taxon>
    </lineage>
</organism>
<sequence>MKRLALLLFILFAAAPLYAFGTYGEGKAYVLLRESGTKGIFIKSYEGLFEIATYDDGEKCAEEDQCFTPQKEELRFSVRLDNKDVIQFMQKNLDRMMIVEYRIHRIKPVSLSTGFEVLKAYPVQASHGPDFPWKYVSKVTGSSETSVYGKILRLEYRGTAVGTYEGLLYDRRLDKVRPFSVTDEAMARHIYQCMDAQQEYNIGLSRSITTALEFRESKYDVFEINYRERASSVE</sequence>
<dbReference type="AlphaFoldDB" id="A0A833H0U9"/>
<dbReference type="RefSeq" id="WP_002770175.1">
    <property type="nucleotide sequence ID" value="NZ_JQDG01000013.1"/>
</dbReference>
<keyword evidence="1" id="KW-0732">Signal</keyword>
<evidence type="ECO:0000313" key="3">
    <source>
        <dbReference type="Proteomes" id="UP000460298"/>
    </source>
</evidence>
<protein>
    <submittedName>
        <fullName evidence="2">Uncharacterized protein</fullName>
    </submittedName>
</protein>
<feature type="chain" id="PRO_5033024255" evidence="1">
    <location>
        <begin position="20"/>
        <end position="234"/>
    </location>
</feature>
<dbReference type="Proteomes" id="UP000460298">
    <property type="component" value="Unassembled WGS sequence"/>
</dbReference>
<evidence type="ECO:0000256" key="1">
    <source>
        <dbReference type="SAM" id="SignalP"/>
    </source>
</evidence>
<accession>A0A833H0U9</accession>
<dbReference type="EMBL" id="WBUI01000011">
    <property type="protein sequence ID" value="KAB2932007.1"/>
    <property type="molecule type" value="Genomic_DNA"/>
</dbReference>
<feature type="signal peptide" evidence="1">
    <location>
        <begin position="1"/>
        <end position="19"/>
    </location>
</feature>